<dbReference type="AlphaFoldDB" id="A0A9P5D1Z3"/>
<dbReference type="InterPro" id="IPR013653">
    <property type="entry name" value="GCN5-like_dom"/>
</dbReference>
<dbReference type="SUPFAM" id="SSF55729">
    <property type="entry name" value="Acyl-CoA N-acyltransferases (Nat)"/>
    <property type="match status" value="1"/>
</dbReference>
<gene>
    <name evidence="2" type="ORF">GY632_0239</name>
</gene>
<sequence>MAASIHVHPDPARTLVPRLQRHLPHSGPVLRIIQSFGVFPRSAEACVLASFPPESGSSWGLGSGSDAAENRRQSEEPWVVAYVDVFRYPETQMWAYSSLEADGRNEMIGDTMKTILTADEGTLKQAREQLRNLLAYVRSKLLPSFLSTPGALERNIPGTQPNGVKKLPAVPPTGLLMGTINDGLAELLGQLGPRDQDGSDQKPFFHINRVDLCVKYMFDRTHYDAGDNEPPQGYRFHDNKGRRGIQGHHFGLVLSRTHIQRTRASFPASVAIYHDDIEADVAANGQSETPVAHINENGEDKVEEMPIGWAFLTYDGSMIVLHVEPEHRGRGLAALLSKEIMRRGMGNDAIHTLQPENDIDGREKGWVFADVNKENKASQRVMQKLGGEIGWAMRWIVGEVCAGKDYFLSLLNAKSS</sequence>
<proteinExistence type="predicted"/>
<dbReference type="Gene3D" id="3.40.630.30">
    <property type="match status" value="1"/>
</dbReference>
<evidence type="ECO:0000259" key="1">
    <source>
        <dbReference type="PROSITE" id="PS51186"/>
    </source>
</evidence>
<organism evidence="2 3">
    <name type="scientific">Trichophyton interdigitale</name>
    <dbReference type="NCBI Taxonomy" id="101480"/>
    <lineage>
        <taxon>Eukaryota</taxon>
        <taxon>Fungi</taxon>
        <taxon>Dikarya</taxon>
        <taxon>Ascomycota</taxon>
        <taxon>Pezizomycotina</taxon>
        <taxon>Eurotiomycetes</taxon>
        <taxon>Eurotiomycetidae</taxon>
        <taxon>Onygenales</taxon>
        <taxon>Arthrodermataceae</taxon>
        <taxon>Trichophyton</taxon>
    </lineage>
</organism>
<accession>A0A9P5D1Z3</accession>
<dbReference type="Pfam" id="PF08445">
    <property type="entry name" value="FR47"/>
    <property type="match status" value="1"/>
</dbReference>
<name>A0A9P5D1Z3_9EURO</name>
<feature type="domain" description="N-acetyltransferase" evidence="1">
    <location>
        <begin position="256"/>
        <end position="413"/>
    </location>
</feature>
<dbReference type="PROSITE" id="PS51186">
    <property type="entry name" value="GNAT"/>
    <property type="match status" value="1"/>
</dbReference>
<comment type="caution">
    <text evidence="2">The sequence shown here is derived from an EMBL/GenBank/DDBJ whole genome shotgun (WGS) entry which is preliminary data.</text>
</comment>
<protein>
    <submittedName>
        <fullName evidence="2">Acetyltransferase</fullName>
    </submittedName>
</protein>
<reference evidence="2" key="1">
    <citation type="submission" date="2020-03" db="EMBL/GenBank/DDBJ databases">
        <title>Whole Genome Sequence of Trichophyton interdigitale from India.</title>
        <authorList>
            <person name="Kumar P."/>
        </authorList>
    </citation>
    <scope>NUCLEOTIDE SEQUENCE</scope>
    <source>
        <strain evidence="2">UCMS-IGIB-CI14</strain>
    </source>
</reference>
<evidence type="ECO:0000313" key="3">
    <source>
        <dbReference type="Proteomes" id="UP000749309"/>
    </source>
</evidence>
<evidence type="ECO:0000313" key="2">
    <source>
        <dbReference type="EMBL" id="KAF3901108.1"/>
    </source>
</evidence>
<dbReference type="PANTHER" id="PTHR20958:SF6">
    <property type="entry name" value="GLYCINE N-ACYLTRANSFERASE-LIKE PROTEIN"/>
    <property type="match status" value="1"/>
</dbReference>
<dbReference type="InterPro" id="IPR053225">
    <property type="entry name" value="Acyl-CoA_N-acyltransferase"/>
</dbReference>
<dbReference type="InterPro" id="IPR000182">
    <property type="entry name" value="GNAT_dom"/>
</dbReference>
<dbReference type="InterPro" id="IPR016181">
    <property type="entry name" value="Acyl_CoA_acyltransferase"/>
</dbReference>
<dbReference type="EMBL" id="JAAQVJ010000004">
    <property type="protein sequence ID" value="KAF3901108.1"/>
    <property type="molecule type" value="Genomic_DNA"/>
</dbReference>
<dbReference type="GO" id="GO:0016747">
    <property type="term" value="F:acyltransferase activity, transferring groups other than amino-acyl groups"/>
    <property type="evidence" value="ECO:0007669"/>
    <property type="project" value="InterPro"/>
</dbReference>
<dbReference type="Proteomes" id="UP000749309">
    <property type="component" value="Unassembled WGS sequence"/>
</dbReference>
<dbReference type="PANTHER" id="PTHR20958">
    <property type="entry name" value="GLYCINE N-ACYLTRANSFERASE-LIKE PROTEIN"/>
    <property type="match status" value="1"/>
</dbReference>